<dbReference type="RefSeq" id="XP_014176905.1">
    <property type="nucleotide sequence ID" value="XM_014321430.1"/>
</dbReference>
<dbReference type="HOGENOM" id="CLU_491068_0_0_1"/>
<reference evidence="3 4" key="1">
    <citation type="journal article" date="2012" name="Eukaryot. Cell">
        <title>Draft genome sequence of CBS 2479, the standard type strain of Trichosporon asahii.</title>
        <authorList>
            <person name="Yang R.Y."/>
            <person name="Li H.T."/>
            <person name="Zhu H."/>
            <person name="Zhou G.P."/>
            <person name="Wang M."/>
            <person name="Wang L."/>
        </authorList>
    </citation>
    <scope>NUCLEOTIDE SEQUENCE [LARGE SCALE GENOMIC DNA]</scope>
    <source>
        <strain evidence="4">ATCC 90039 / CBS 2479 / JCM 2466 / KCTC 7840 / NCYC 2677 / UAMH 7654</strain>
    </source>
</reference>
<accession>J6ELY6</accession>
<keyword evidence="2" id="KW-0472">Membrane</keyword>
<keyword evidence="2" id="KW-0812">Transmembrane</keyword>
<dbReference type="PANTHER" id="PTHR31595">
    <property type="entry name" value="LONG-CHAIN-ALCOHOL O-FATTY-ACYLTRANSFERASE 3-RELATED"/>
    <property type="match status" value="1"/>
</dbReference>
<name>J6ELY6_TRIAS</name>
<keyword evidence="2" id="KW-1133">Transmembrane helix</keyword>
<feature type="transmembrane region" description="Helical" evidence="2">
    <location>
        <begin position="60"/>
        <end position="80"/>
    </location>
</feature>
<evidence type="ECO:0008006" key="5">
    <source>
        <dbReference type="Google" id="ProtNLM"/>
    </source>
</evidence>
<dbReference type="Proteomes" id="UP000002748">
    <property type="component" value="Unassembled WGS sequence"/>
</dbReference>
<comment type="caution">
    <text evidence="3">The sequence shown here is derived from an EMBL/GenBank/DDBJ whole genome shotgun (WGS) entry which is preliminary data.</text>
</comment>
<evidence type="ECO:0000313" key="3">
    <source>
        <dbReference type="EMBL" id="EJT45324.1"/>
    </source>
</evidence>
<dbReference type="GO" id="GO:0008374">
    <property type="term" value="F:O-acyltransferase activity"/>
    <property type="evidence" value="ECO:0007669"/>
    <property type="project" value="InterPro"/>
</dbReference>
<dbReference type="GO" id="GO:0006629">
    <property type="term" value="P:lipid metabolic process"/>
    <property type="evidence" value="ECO:0007669"/>
    <property type="project" value="InterPro"/>
</dbReference>
<dbReference type="InterPro" id="IPR044851">
    <property type="entry name" value="Wax_synthase"/>
</dbReference>
<feature type="transmembrane region" description="Helical" evidence="2">
    <location>
        <begin position="29"/>
        <end position="48"/>
    </location>
</feature>
<dbReference type="GeneID" id="25989733"/>
<organism evidence="3 4">
    <name type="scientific">Trichosporon asahii var. asahii (strain ATCC 90039 / CBS 2479 / JCM 2466 / KCTC 7840 / NBRC 103889/ NCYC 2677 / UAMH 7654)</name>
    <name type="common">Yeast</name>
    <dbReference type="NCBI Taxonomy" id="1186058"/>
    <lineage>
        <taxon>Eukaryota</taxon>
        <taxon>Fungi</taxon>
        <taxon>Dikarya</taxon>
        <taxon>Basidiomycota</taxon>
        <taxon>Agaricomycotina</taxon>
        <taxon>Tremellomycetes</taxon>
        <taxon>Trichosporonales</taxon>
        <taxon>Trichosporonaceae</taxon>
        <taxon>Trichosporon</taxon>
    </lineage>
</organism>
<dbReference type="PANTHER" id="PTHR31595:SF57">
    <property type="entry name" value="OS04G0481900 PROTEIN"/>
    <property type="match status" value="1"/>
</dbReference>
<protein>
    <recommendedName>
        <fullName evidence="5">Wax synthase domain-containing protein</fullName>
    </recommendedName>
</protein>
<dbReference type="VEuPathDB" id="FungiDB:A1Q1_06221"/>
<dbReference type="KEGG" id="tasa:A1Q1_06221"/>
<evidence type="ECO:0000256" key="1">
    <source>
        <dbReference type="SAM" id="MobiDB-lite"/>
    </source>
</evidence>
<gene>
    <name evidence="3" type="ORF">A1Q1_06221</name>
</gene>
<evidence type="ECO:0000256" key="2">
    <source>
        <dbReference type="SAM" id="Phobius"/>
    </source>
</evidence>
<dbReference type="OrthoDB" id="1077582at2759"/>
<feature type="region of interest" description="Disordered" evidence="1">
    <location>
        <begin position="356"/>
        <end position="391"/>
    </location>
</feature>
<proteinExistence type="predicted"/>
<dbReference type="EMBL" id="ALBS01000328">
    <property type="protein sequence ID" value="EJT45324.1"/>
    <property type="molecule type" value="Genomic_DNA"/>
</dbReference>
<sequence>MQLTLSPTELLVTALTHFRAALPEPREPHVLDVLMGLGLIALTILALVPPPTTTVRVFRAALAPLICFGWMYLSYVPLLLTPKERWGAGILFVMFSFRTLEMLVMTPPEHSVWRVRNGVPEPIPEPYTLKKLDWANSLVWSWRGVGWSFSAPLCASQLKVTRELSRKKYIIRRLINGAVAYLLDDALGALMRRAAPDFFITNQIKYYDLSQLERGMYSTMVVVRTVCILEFSHVAASLVFVSLGAWLGDHELLSPWGWPPMFASLREIFSHPGIGYLWARQYNRRMLHVWGWVLIGEKLLGLPVSGVASLASKAQPPQAKVLEAVTVMNDQDKKELSGTVDQGGDDASATLRKRKTTLLEVSEPDTAPATPVSGRVSPSNPLPKPTKEKKTPDVAANLIKSAITFTLSGLHHDCSSLLLLLDKMGRGEKELPLGLMVTPFFMIQPLGLVVEAIVKRRWRSVRKTLPLPETALRVIEFVIGNTWTWVWLGWTARWYVRCLSEIAAYQPFPNKPIFSITELAWDYFHDVVVGTPGAAGANATMGPAPVAPVAPFQAV</sequence>
<dbReference type="AlphaFoldDB" id="J6ELY6"/>
<feature type="transmembrane region" description="Helical" evidence="2">
    <location>
        <begin position="431"/>
        <end position="454"/>
    </location>
</feature>
<evidence type="ECO:0000313" key="4">
    <source>
        <dbReference type="Proteomes" id="UP000002748"/>
    </source>
</evidence>